<keyword evidence="3" id="KW-1185">Reference proteome</keyword>
<organism evidence="2 3">
    <name type="scientific">Portunus trituberculatus</name>
    <name type="common">Swimming crab</name>
    <name type="synonym">Neptunus trituberculatus</name>
    <dbReference type="NCBI Taxonomy" id="210409"/>
    <lineage>
        <taxon>Eukaryota</taxon>
        <taxon>Metazoa</taxon>
        <taxon>Ecdysozoa</taxon>
        <taxon>Arthropoda</taxon>
        <taxon>Crustacea</taxon>
        <taxon>Multicrustacea</taxon>
        <taxon>Malacostraca</taxon>
        <taxon>Eumalacostraca</taxon>
        <taxon>Eucarida</taxon>
        <taxon>Decapoda</taxon>
        <taxon>Pleocyemata</taxon>
        <taxon>Brachyura</taxon>
        <taxon>Eubrachyura</taxon>
        <taxon>Portunoidea</taxon>
        <taxon>Portunidae</taxon>
        <taxon>Portuninae</taxon>
        <taxon>Portunus</taxon>
    </lineage>
</organism>
<evidence type="ECO:0000256" key="1">
    <source>
        <dbReference type="SAM" id="MobiDB-lite"/>
    </source>
</evidence>
<reference evidence="2 3" key="1">
    <citation type="submission" date="2019-05" db="EMBL/GenBank/DDBJ databases">
        <title>Another draft genome of Portunus trituberculatus and its Hox gene families provides insights of decapod evolution.</title>
        <authorList>
            <person name="Jeong J.-H."/>
            <person name="Song I."/>
            <person name="Kim S."/>
            <person name="Choi T."/>
            <person name="Kim D."/>
            <person name="Ryu S."/>
            <person name="Kim W."/>
        </authorList>
    </citation>
    <scope>NUCLEOTIDE SEQUENCE [LARGE SCALE GENOMIC DNA]</scope>
    <source>
        <tissue evidence="2">Muscle</tissue>
    </source>
</reference>
<gene>
    <name evidence="2" type="ORF">E2C01_009022</name>
</gene>
<dbReference type="Proteomes" id="UP000324222">
    <property type="component" value="Unassembled WGS sequence"/>
</dbReference>
<protein>
    <submittedName>
        <fullName evidence="2">Uncharacterized protein</fullName>
    </submittedName>
</protein>
<feature type="region of interest" description="Disordered" evidence="1">
    <location>
        <begin position="107"/>
        <end position="128"/>
    </location>
</feature>
<evidence type="ECO:0000313" key="3">
    <source>
        <dbReference type="Proteomes" id="UP000324222"/>
    </source>
</evidence>
<comment type="caution">
    <text evidence="2">The sequence shown here is derived from an EMBL/GenBank/DDBJ whole genome shotgun (WGS) entry which is preliminary data.</text>
</comment>
<name>A0A5B7D2B6_PORTR</name>
<sequence>MACDSAAVNGVFVLPFNDVGALVTMIVICCHASAVESFPGSDEWSPMASEPIQSKMTCLYIHLFEFDAAKRVARQCYHHYQPRRPLPASPCVTVEFSPRGWWVQAQDRGSGSRHAAEGPGESPNPALF</sequence>
<proteinExistence type="predicted"/>
<accession>A0A5B7D2B6</accession>
<dbReference type="AlphaFoldDB" id="A0A5B7D2B6"/>
<evidence type="ECO:0000313" key="2">
    <source>
        <dbReference type="EMBL" id="MPC16202.1"/>
    </source>
</evidence>
<dbReference type="EMBL" id="VSRR010000486">
    <property type="protein sequence ID" value="MPC16202.1"/>
    <property type="molecule type" value="Genomic_DNA"/>
</dbReference>